<feature type="non-terminal residue" evidence="1">
    <location>
        <position position="163"/>
    </location>
</feature>
<dbReference type="EMBL" id="BARV01008005">
    <property type="protein sequence ID" value="GAI15391.1"/>
    <property type="molecule type" value="Genomic_DNA"/>
</dbReference>
<comment type="caution">
    <text evidence="1">The sequence shown here is derived from an EMBL/GenBank/DDBJ whole genome shotgun (WGS) entry which is preliminary data.</text>
</comment>
<gene>
    <name evidence="1" type="ORF">S06H3_16200</name>
</gene>
<sequence>MPFHGDYIDIAPSPMFLPPDPFDRHGRWTFNLDSSQAWVFHTSWTDNRDVRPPINPDTGQPDWWGDWVKYNPPRSFQDNFPSPECADALTTGMRNQNIYTASISQGFIVGSPGNSKPLGTLGEDSNGNPIARAFPVTVKNTTGDPKGFILMINAPQGVDASFV</sequence>
<proteinExistence type="predicted"/>
<name>X1MBA9_9ZZZZ</name>
<reference evidence="1" key="1">
    <citation type="journal article" date="2014" name="Front. Microbiol.">
        <title>High frequency of phylogenetically diverse reductive dehalogenase-homologous genes in deep subseafloor sedimentary metagenomes.</title>
        <authorList>
            <person name="Kawai M."/>
            <person name="Futagami T."/>
            <person name="Toyoda A."/>
            <person name="Takaki Y."/>
            <person name="Nishi S."/>
            <person name="Hori S."/>
            <person name="Arai W."/>
            <person name="Tsubouchi T."/>
            <person name="Morono Y."/>
            <person name="Uchiyama I."/>
            <person name="Ito T."/>
            <person name="Fujiyama A."/>
            <person name="Inagaki F."/>
            <person name="Takami H."/>
        </authorList>
    </citation>
    <scope>NUCLEOTIDE SEQUENCE</scope>
    <source>
        <strain evidence="1">Expedition CK06-06</strain>
    </source>
</reference>
<organism evidence="1">
    <name type="scientific">marine sediment metagenome</name>
    <dbReference type="NCBI Taxonomy" id="412755"/>
    <lineage>
        <taxon>unclassified sequences</taxon>
        <taxon>metagenomes</taxon>
        <taxon>ecological metagenomes</taxon>
    </lineage>
</organism>
<accession>X1MBA9</accession>
<evidence type="ECO:0000313" key="1">
    <source>
        <dbReference type="EMBL" id="GAI15391.1"/>
    </source>
</evidence>
<dbReference type="AlphaFoldDB" id="X1MBA9"/>
<protein>
    <submittedName>
        <fullName evidence="1">Uncharacterized protein</fullName>
    </submittedName>
</protein>